<name>A0A1B8G687_9PEZI</name>
<dbReference type="EMBL" id="KV460302">
    <property type="protein sequence ID" value="OBT91346.1"/>
    <property type="molecule type" value="Genomic_DNA"/>
</dbReference>
<dbReference type="AlphaFoldDB" id="A0A1B8G687"/>
<sequence length="194" mass="21418">MDINSQDASTARDEVPNSEDGADDNAFIGSHNSQDRPTRNGEGGSGDGYLTHSQQEKVARQRETDDQICGTFVIMFIYRSIISLQGIIRCIGMAGGELDDTERHAVGDRVITSTRALRGYIRGGLVRPVGDNEVWEREVGGGDLIRHLMAAAWRIGMAMEAAGRQVEDVECRVIVMQLERAFDEAFVLLRDAFE</sequence>
<keyword evidence="3" id="KW-1185">Reference proteome</keyword>
<accession>A0A1B8G687</accession>
<dbReference type="RefSeq" id="XP_059319221.1">
    <property type="nucleotide sequence ID" value="XM_059464169.1"/>
</dbReference>
<evidence type="ECO:0000313" key="3">
    <source>
        <dbReference type="Proteomes" id="UP000091956"/>
    </source>
</evidence>
<gene>
    <name evidence="2" type="ORF">VE01_10676</name>
</gene>
<feature type="region of interest" description="Disordered" evidence="1">
    <location>
        <begin position="1"/>
        <end position="62"/>
    </location>
</feature>
<reference evidence="3" key="2">
    <citation type="journal article" date="2018" name="Nat. Commun.">
        <title>Extreme sensitivity to ultraviolet light in the fungal pathogen causing white-nose syndrome of bats.</title>
        <authorList>
            <person name="Palmer J.M."/>
            <person name="Drees K.P."/>
            <person name="Foster J.T."/>
            <person name="Lindner D.L."/>
        </authorList>
    </citation>
    <scope>NUCLEOTIDE SEQUENCE [LARGE SCALE GENOMIC DNA]</scope>
    <source>
        <strain evidence="3">UAMH 10579</strain>
    </source>
</reference>
<proteinExistence type="predicted"/>
<reference evidence="2 3" key="1">
    <citation type="submission" date="2016-03" db="EMBL/GenBank/DDBJ databases">
        <title>Comparative genomics of Pseudogymnoascus destructans, the fungus causing white-nose syndrome of bats.</title>
        <authorList>
            <person name="Palmer J.M."/>
            <person name="Drees K.P."/>
            <person name="Foster J.T."/>
            <person name="Lindner D.L."/>
        </authorList>
    </citation>
    <scope>NUCLEOTIDE SEQUENCE [LARGE SCALE GENOMIC DNA]</scope>
    <source>
        <strain evidence="2 3">UAMH 10579</strain>
    </source>
</reference>
<evidence type="ECO:0000313" key="2">
    <source>
        <dbReference type="EMBL" id="OBT91346.1"/>
    </source>
</evidence>
<evidence type="ECO:0000256" key="1">
    <source>
        <dbReference type="SAM" id="MobiDB-lite"/>
    </source>
</evidence>
<protein>
    <submittedName>
        <fullName evidence="2">Uncharacterized protein</fullName>
    </submittedName>
</protein>
<dbReference type="GeneID" id="84234274"/>
<dbReference type="Proteomes" id="UP000091956">
    <property type="component" value="Unassembled WGS sequence"/>
</dbReference>
<organism evidence="2 3">
    <name type="scientific">Pseudogymnoascus verrucosus</name>
    <dbReference type="NCBI Taxonomy" id="342668"/>
    <lineage>
        <taxon>Eukaryota</taxon>
        <taxon>Fungi</taxon>
        <taxon>Dikarya</taxon>
        <taxon>Ascomycota</taxon>
        <taxon>Pezizomycotina</taxon>
        <taxon>Leotiomycetes</taxon>
        <taxon>Thelebolales</taxon>
        <taxon>Thelebolaceae</taxon>
        <taxon>Pseudogymnoascus</taxon>
    </lineage>
</organism>